<feature type="compositionally biased region" description="Basic and acidic residues" evidence="1">
    <location>
        <begin position="347"/>
        <end position="359"/>
    </location>
</feature>
<evidence type="ECO:0000313" key="4">
    <source>
        <dbReference type="Proteomes" id="UP000800092"/>
    </source>
</evidence>
<feature type="compositionally biased region" description="Basic residues" evidence="1">
    <location>
        <begin position="307"/>
        <end position="320"/>
    </location>
</feature>
<proteinExistence type="predicted"/>
<dbReference type="Pfam" id="PF03184">
    <property type="entry name" value="DDE_1"/>
    <property type="match status" value="1"/>
</dbReference>
<sequence length="469" mass="54084">MDEKGFCIGQLTKMKRVFSKTAYERGLLKGAGTDGSQTWVTILASISMAGVVLPPTIIFEAQSGYLQDTWLQDFNPAKQRCMFACSLTGWTNNEIGFCWLSEVFEKQSKGTARNGRNMRLLVINGYGSHINNSFLNFCDTHRIVVAVFFPHLTHRLQPLDMSLFSPLATYYAQNLNNWIMECQALSHLQKSDFFKLFWPAFEKAFSPSNIASGWRKTGLHPFDPSIVLKQVSTQPELHQDDASSKALSTHIPKAAWRRLRKEFAVQMGKSFITEMDKFEAKLFKIKVENEVLEHENQGLKEAVKLEQRRRKGRKAMKMPNKHGGAVIYTPSKVQAICDANIAKEQAEQQKQQEKHEKQLQKQAAKQIQREAKAQRRQDREKAQSKRRAQKEAESQQKQEAREQHAIDRQVQNEVKHQARYRQKQLPLSNQPQDDVVEVDLREDDAEASSRPSRPQRDRRAPRRFDEEIQ</sequence>
<gene>
    <name evidence="3" type="ORF">EV356DRAFT_464519</name>
</gene>
<accession>A0A6A6HDT1</accession>
<evidence type="ECO:0000256" key="1">
    <source>
        <dbReference type="SAM" id="MobiDB-lite"/>
    </source>
</evidence>
<reference evidence="3" key="1">
    <citation type="journal article" date="2020" name="Stud. Mycol.">
        <title>101 Dothideomycetes genomes: a test case for predicting lifestyles and emergence of pathogens.</title>
        <authorList>
            <person name="Haridas S."/>
            <person name="Albert R."/>
            <person name="Binder M."/>
            <person name="Bloem J."/>
            <person name="Labutti K."/>
            <person name="Salamov A."/>
            <person name="Andreopoulos B."/>
            <person name="Baker S."/>
            <person name="Barry K."/>
            <person name="Bills G."/>
            <person name="Bluhm B."/>
            <person name="Cannon C."/>
            <person name="Castanera R."/>
            <person name="Culley D."/>
            <person name="Daum C."/>
            <person name="Ezra D."/>
            <person name="Gonzalez J."/>
            <person name="Henrissat B."/>
            <person name="Kuo A."/>
            <person name="Liang C."/>
            <person name="Lipzen A."/>
            <person name="Lutzoni F."/>
            <person name="Magnuson J."/>
            <person name="Mondo S."/>
            <person name="Nolan M."/>
            <person name="Ohm R."/>
            <person name="Pangilinan J."/>
            <person name="Park H.-J."/>
            <person name="Ramirez L."/>
            <person name="Alfaro M."/>
            <person name="Sun H."/>
            <person name="Tritt A."/>
            <person name="Yoshinaga Y."/>
            <person name="Zwiers L.-H."/>
            <person name="Turgeon B."/>
            <person name="Goodwin S."/>
            <person name="Spatafora J."/>
            <person name="Crous P."/>
            <person name="Grigoriev I."/>
        </authorList>
    </citation>
    <scope>NUCLEOTIDE SEQUENCE</scope>
    <source>
        <strain evidence="3">Tuck. ex Michener</strain>
    </source>
</reference>
<evidence type="ECO:0000259" key="2">
    <source>
        <dbReference type="Pfam" id="PF03184"/>
    </source>
</evidence>
<dbReference type="InterPro" id="IPR004875">
    <property type="entry name" value="DDE_SF_endonuclease_dom"/>
</dbReference>
<protein>
    <submittedName>
        <fullName evidence="3">DDE-domain-containing protein</fullName>
    </submittedName>
</protein>
<feature type="region of interest" description="Disordered" evidence="1">
    <location>
        <begin position="347"/>
        <end position="469"/>
    </location>
</feature>
<dbReference type="AlphaFoldDB" id="A0A6A6HDT1"/>
<feature type="compositionally biased region" description="Acidic residues" evidence="1">
    <location>
        <begin position="434"/>
        <end position="446"/>
    </location>
</feature>
<dbReference type="EMBL" id="ML991788">
    <property type="protein sequence ID" value="KAF2235998.1"/>
    <property type="molecule type" value="Genomic_DNA"/>
</dbReference>
<feature type="compositionally biased region" description="Basic and acidic residues" evidence="1">
    <location>
        <begin position="367"/>
        <end position="407"/>
    </location>
</feature>
<feature type="region of interest" description="Disordered" evidence="1">
    <location>
        <begin position="303"/>
        <end position="325"/>
    </location>
</feature>
<dbReference type="Proteomes" id="UP000800092">
    <property type="component" value="Unassembled WGS sequence"/>
</dbReference>
<feature type="compositionally biased region" description="Basic and acidic residues" evidence="1">
    <location>
        <begin position="454"/>
        <end position="469"/>
    </location>
</feature>
<feature type="domain" description="DDE-1" evidence="2">
    <location>
        <begin position="37"/>
        <end position="214"/>
    </location>
</feature>
<dbReference type="OrthoDB" id="3795915at2759"/>
<evidence type="ECO:0000313" key="3">
    <source>
        <dbReference type="EMBL" id="KAF2235998.1"/>
    </source>
</evidence>
<keyword evidence="4" id="KW-1185">Reference proteome</keyword>
<name>A0A6A6HDT1_VIRVR</name>
<dbReference type="GO" id="GO:0003676">
    <property type="term" value="F:nucleic acid binding"/>
    <property type="evidence" value="ECO:0007669"/>
    <property type="project" value="InterPro"/>
</dbReference>
<organism evidence="3 4">
    <name type="scientific">Viridothelium virens</name>
    <name type="common">Speckled blister lichen</name>
    <name type="synonym">Trypethelium virens</name>
    <dbReference type="NCBI Taxonomy" id="1048519"/>
    <lineage>
        <taxon>Eukaryota</taxon>
        <taxon>Fungi</taxon>
        <taxon>Dikarya</taxon>
        <taxon>Ascomycota</taxon>
        <taxon>Pezizomycotina</taxon>
        <taxon>Dothideomycetes</taxon>
        <taxon>Dothideomycetes incertae sedis</taxon>
        <taxon>Trypetheliales</taxon>
        <taxon>Trypetheliaceae</taxon>
        <taxon>Viridothelium</taxon>
    </lineage>
</organism>